<dbReference type="Gene3D" id="3.40.228.10">
    <property type="entry name" value="Dimethylsulfoxide Reductase, domain 2"/>
    <property type="match status" value="1"/>
</dbReference>
<dbReference type="AlphaFoldDB" id="A0A857MGY8"/>
<dbReference type="SUPFAM" id="SSF53706">
    <property type="entry name" value="Formate dehydrogenase/DMSO reductase, domains 1-3"/>
    <property type="match status" value="1"/>
</dbReference>
<dbReference type="InterPro" id="IPR006656">
    <property type="entry name" value="Mopterin_OxRdtase"/>
</dbReference>
<name>A0A857MGY8_9ACTN</name>
<protein>
    <submittedName>
        <fullName evidence="5">Molybdopterin-dependent oxidoreductase</fullName>
    </submittedName>
</protein>
<dbReference type="InterPro" id="IPR050612">
    <property type="entry name" value="Prok_Mopterin_Oxidored"/>
</dbReference>
<dbReference type="PANTHER" id="PTHR43742">
    <property type="entry name" value="TRIMETHYLAMINE-N-OXIDE REDUCTASE"/>
    <property type="match status" value="1"/>
</dbReference>
<dbReference type="EMBL" id="CP045810">
    <property type="protein sequence ID" value="QHN40559.1"/>
    <property type="molecule type" value="Genomic_DNA"/>
</dbReference>
<dbReference type="Gene3D" id="2.20.25.90">
    <property type="entry name" value="ADC-like domains"/>
    <property type="match status" value="1"/>
</dbReference>
<dbReference type="GO" id="GO:0016491">
    <property type="term" value="F:oxidoreductase activity"/>
    <property type="evidence" value="ECO:0007669"/>
    <property type="project" value="InterPro"/>
</dbReference>
<comment type="similarity">
    <text evidence="1">Belongs to the prokaryotic molybdopterin-containing oxidoreductase family.</text>
</comment>
<dbReference type="SMART" id="SM00926">
    <property type="entry name" value="Molybdop_Fe4S4"/>
    <property type="match status" value="1"/>
</dbReference>
<evidence type="ECO:0000313" key="5">
    <source>
        <dbReference type="EMBL" id="QHN40559.1"/>
    </source>
</evidence>
<dbReference type="Gene3D" id="3.40.50.740">
    <property type="match status" value="1"/>
</dbReference>
<proteinExistence type="inferred from homology"/>
<dbReference type="InterPro" id="IPR006657">
    <property type="entry name" value="MoPterin_dinucl-bd_dom"/>
</dbReference>
<dbReference type="PROSITE" id="PS51669">
    <property type="entry name" value="4FE4S_MOW_BIS_MGD"/>
    <property type="match status" value="1"/>
</dbReference>
<dbReference type="GO" id="GO:0046872">
    <property type="term" value="F:metal ion binding"/>
    <property type="evidence" value="ECO:0007669"/>
    <property type="project" value="UniProtKB-KW"/>
</dbReference>
<dbReference type="PANTHER" id="PTHR43742:SF6">
    <property type="entry name" value="OXIDOREDUCTASE YYAE-RELATED"/>
    <property type="match status" value="1"/>
</dbReference>
<dbReference type="Pfam" id="PF00384">
    <property type="entry name" value="Molybdopterin"/>
    <property type="match status" value="1"/>
</dbReference>
<dbReference type="Pfam" id="PF04879">
    <property type="entry name" value="Molybdop_Fe4S4"/>
    <property type="match status" value="1"/>
</dbReference>
<evidence type="ECO:0000256" key="3">
    <source>
        <dbReference type="ARBA" id="ARBA00023004"/>
    </source>
</evidence>
<dbReference type="GO" id="GO:0051536">
    <property type="term" value="F:iron-sulfur cluster binding"/>
    <property type="evidence" value="ECO:0007669"/>
    <property type="project" value="UniProtKB-KW"/>
</dbReference>
<dbReference type="Gene3D" id="2.40.40.20">
    <property type="match status" value="1"/>
</dbReference>
<dbReference type="GO" id="GO:0043546">
    <property type="term" value="F:molybdopterin cofactor binding"/>
    <property type="evidence" value="ECO:0007669"/>
    <property type="project" value="InterPro"/>
</dbReference>
<keyword evidence="3" id="KW-0408">Iron</keyword>
<organism evidence="5">
    <name type="scientific">Gordonia amarae</name>
    <dbReference type="NCBI Taxonomy" id="36821"/>
    <lineage>
        <taxon>Bacteria</taxon>
        <taxon>Bacillati</taxon>
        <taxon>Actinomycetota</taxon>
        <taxon>Actinomycetes</taxon>
        <taxon>Mycobacteriales</taxon>
        <taxon>Gordoniaceae</taxon>
        <taxon>Gordonia</taxon>
    </lineage>
</organism>
<keyword evidence="2" id="KW-0479">Metal-binding</keyword>
<reference evidence="5" key="1">
    <citation type="journal article" date="2021" name="Nat. Microbiol.">
        <title>Cocultivation of an ultrasmall environmental parasitic bacterium with lytic ability against bacteria associated with wastewater foams.</title>
        <authorList>
            <person name="Batinovic S."/>
            <person name="Rose J.J.A."/>
            <person name="Ratcliffe J."/>
            <person name="Seviour R.J."/>
            <person name="Petrovski S."/>
        </authorList>
    </citation>
    <scope>NUCLEOTIDE SEQUENCE</scope>
    <source>
        <strain evidence="5">CON44</strain>
    </source>
</reference>
<evidence type="ECO:0000256" key="2">
    <source>
        <dbReference type="ARBA" id="ARBA00022723"/>
    </source>
</evidence>
<dbReference type="Pfam" id="PF01568">
    <property type="entry name" value="Molydop_binding"/>
    <property type="match status" value="1"/>
</dbReference>
<accession>A0A857MGY8</accession>
<dbReference type="RefSeq" id="WP_005190577.1">
    <property type="nucleotide sequence ID" value="NZ_CP045804.1"/>
</dbReference>
<evidence type="ECO:0000256" key="1">
    <source>
        <dbReference type="ARBA" id="ARBA00010312"/>
    </source>
</evidence>
<evidence type="ECO:0000256" key="4">
    <source>
        <dbReference type="ARBA" id="ARBA00023014"/>
    </source>
</evidence>
<sequence>MTAQPITHSTQCTLCESHCGILVTVTDGAVARIAGNPDDVLSKGYICPKATAMGGVHEDPDRLRQPMKRVGDSFEPVSWEQAYTEIGRRLRKVRADHGNRALGLYVGNPAAHSSAVMYFGMLRAMMLTPNFFSASTIDQMPHEYSSWRTYGSNFLLPVTDIDRTDRLVILGANPAVSNSSLSIMPGATRRIKDVRARGGKVVVIDPRHTETAQLADQHVAVRPGGDIFLLLAMLNVLFTEDLVDRKWLNDNASGTMELRALVSRATPEVMGERAGVDPDLIRSLAREHAAAESAAMYARIGICQQQTGTLVSWLVAVVNAVTGNLDRPGGIMFPTPVIDIPRFTKFIPAAHGAWTDRSGRYKAFRSELPAVVMADEILTPGPGQIRAMITVAGNPVSSIPHAGRLDDAMKTLDLYVAVDMYVTETTRHADFILPPVSPLEREEVAFFTTLFTVRNSLRMQRRAFQPPADAMEDWQILVQLVLELLPNPLRALFPAPVRNLLMRLGDPNRILAVGMALGPYGRLRKGRNAITVKKLHEARGGIDLGPLVPRLKEVIATKDRRVALAPAEFVEATLDQLAKPISGPDAEFDLRLLGRRQLRSNNSWLHNLPRMTSGQNRCNALLNSDDAAQRGLADGDLLLVTSKVGKIQVPLRIDDGIRPGSVVIPHGWGHQATGWQHASTLPGENVNDLHDPAQVDPFTGTAAVNDTWVKVSRAD</sequence>
<dbReference type="InterPro" id="IPR006963">
    <property type="entry name" value="Mopterin_OxRdtase_4Fe-4S_dom"/>
</dbReference>
<keyword evidence="4" id="KW-0411">Iron-sulfur</keyword>
<gene>
    <name evidence="5" type="ORF">GII30_16675</name>
</gene>